<evidence type="ECO:0000313" key="9">
    <source>
        <dbReference type="Proteomes" id="UP000043699"/>
    </source>
</evidence>
<dbReference type="EMBL" id="CCXS01000001">
    <property type="protein sequence ID" value="CEG23523.1"/>
    <property type="molecule type" value="Genomic_DNA"/>
</dbReference>
<dbReference type="RefSeq" id="WP_052652332.1">
    <property type="nucleotide sequence ID" value="NZ_CCXS01000001.1"/>
</dbReference>
<keyword evidence="9" id="KW-1185">Reference proteome</keyword>
<evidence type="ECO:0000256" key="1">
    <source>
        <dbReference type="ARBA" id="ARBA00000085"/>
    </source>
</evidence>
<dbReference type="STRING" id="1499687.BN1080_02501"/>
<gene>
    <name evidence="8" type="primary">liaS</name>
    <name evidence="8" type="ORF">BN1080_02501</name>
</gene>
<sequence>MVMDEHSNVTLLKEIAELLNEETDMKRMLDGAVWKLLNGSNFESAWIFFINEKGKHQLVTHANLPPALQRNDCRHLQKGGCWCVKRYHDGDLEKASNIIACQRIENSIAANALDHGGITHHATVPLQSGEEKFGLLNIAAPDTVRFSKDELALLESVAFQIGSAIKRIGLTKQEQEMALVKERNRLARDLHDSVNQLLFSVTLTARGGIEMSEEENVQGTFRDIQHLTQEALNEMRALIWQLRPKGLESGLLEAIQAYGEMLGLTLELKVTGVIQLPSRTEETLFRIAQEALNNIRKHSGVSEAQLFLTVTSSDVLMVIKDEGRGFIVDERLQLPSIGVQSMWDRAKAEGGTVDWSSEIGRGTEILVRIPY</sequence>
<evidence type="ECO:0000259" key="6">
    <source>
        <dbReference type="Pfam" id="PF07730"/>
    </source>
</evidence>
<name>A0A098EMM5_9BACL</name>
<keyword evidence="3" id="KW-0808">Transferase</keyword>
<dbReference type="Gene3D" id="1.20.5.1930">
    <property type="match status" value="1"/>
</dbReference>
<dbReference type="Proteomes" id="UP000043699">
    <property type="component" value="Unassembled WGS sequence"/>
</dbReference>
<reference evidence="8 9" key="1">
    <citation type="submission" date="2014-09" db="EMBL/GenBank/DDBJ databases">
        <authorList>
            <person name="Urmite Genomes Urmite Genomes"/>
        </authorList>
    </citation>
    <scope>NUCLEOTIDE SEQUENCE [LARGE SCALE GENOMIC DNA]</scope>
    <source>
        <strain evidence="8 9">ES2</strain>
    </source>
</reference>
<dbReference type="InterPro" id="IPR036890">
    <property type="entry name" value="HATPase_C_sf"/>
</dbReference>
<dbReference type="PANTHER" id="PTHR24421">
    <property type="entry name" value="NITRATE/NITRITE SENSOR PROTEIN NARX-RELATED"/>
    <property type="match status" value="1"/>
</dbReference>
<evidence type="ECO:0000259" key="7">
    <source>
        <dbReference type="Pfam" id="PF13185"/>
    </source>
</evidence>
<dbReference type="AlphaFoldDB" id="A0A098EMM5"/>
<feature type="domain" description="Signal transduction histidine kinase subgroup 3 dimerisation and phosphoacceptor" evidence="6">
    <location>
        <begin position="182"/>
        <end position="247"/>
    </location>
</feature>
<keyword evidence="5" id="KW-0902">Two-component regulatory system</keyword>
<keyword evidence="4 8" id="KW-0418">Kinase</keyword>
<feature type="domain" description="GAF" evidence="7">
    <location>
        <begin position="23"/>
        <end position="165"/>
    </location>
</feature>
<dbReference type="InterPro" id="IPR029016">
    <property type="entry name" value="GAF-like_dom_sf"/>
</dbReference>
<dbReference type="Pfam" id="PF13185">
    <property type="entry name" value="GAF_2"/>
    <property type="match status" value="1"/>
</dbReference>
<evidence type="ECO:0000256" key="3">
    <source>
        <dbReference type="ARBA" id="ARBA00022679"/>
    </source>
</evidence>
<dbReference type="Gene3D" id="3.30.450.40">
    <property type="match status" value="1"/>
</dbReference>
<dbReference type="InterPro" id="IPR003018">
    <property type="entry name" value="GAF"/>
</dbReference>
<dbReference type="EC" id="2.7.13.3" evidence="2"/>
<dbReference type="SUPFAM" id="SSF55781">
    <property type="entry name" value="GAF domain-like"/>
    <property type="match status" value="1"/>
</dbReference>
<evidence type="ECO:0000256" key="4">
    <source>
        <dbReference type="ARBA" id="ARBA00022777"/>
    </source>
</evidence>
<comment type="catalytic activity">
    <reaction evidence="1">
        <text>ATP + protein L-histidine = ADP + protein N-phospho-L-histidine.</text>
        <dbReference type="EC" id="2.7.13.3"/>
    </reaction>
</comment>
<dbReference type="InterPro" id="IPR011712">
    <property type="entry name" value="Sig_transdc_His_kin_sub3_dim/P"/>
</dbReference>
<organism evidence="8 9">
    <name type="scientific">Planococcus massiliensis</name>
    <dbReference type="NCBI Taxonomy" id="1499687"/>
    <lineage>
        <taxon>Bacteria</taxon>
        <taxon>Bacillati</taxon>
        <taxon>Bacillota</taxon>
        <taxon>Bacilli</taxon>
        <taxon>Bacillales</taxon>
        <taxon>Caryophanaceae</taxon>
        <taxon>Planococcus</taxon>
    </lineage>
</organism>
<dbReference type="Pfam" id="PF07730">
    <property type="entry name" value="HisKA_3"/>
    <property type="match status" value="1"/>
</dbReference>
<dbReference type="GO" id="GO:0016020">
    <property type="term" value="C:membrane"/>
    <property type="evidence" value="ECO:0007669"/>
    <property type="project" value="InterPro"/>
</dbReference>
<dbReference type="PANTHER" id="PTHR24421:SF40">
    <property type="entry name" value="SENSOR HISTIDINE KINASE YHCY"/>
    <property type="match status" value="1"/>
</dbReference>
<dbReference type="GO" id="GO:0000155">
    <property type="term" value="F:phosphorelay sensor kinase activity"/>
    <property type="evidence" value="ECO:0007669"/>
    <property type="project" value="InterPro"/>
</dbReference>
<dbReference type="SUPFAM" id="SSF55874">
    <property type="entry name" value="ATPase domain of HSP90 chaperone/DNA topoisomerase II/histidine kinase"/>
    <property type="match status" value="1"/>
</dbReference>
<evidence type="ECO:0000256" key="2">
    <source>
        <dbReference type="ARBA" id="ARBA00012438"/>
    </source>
</evidence>
<dbReference type="Gene3D" id="3.30.565.10">
    <property type="entry name" value="Histidine kinase-like ATPase, C-terminal domain"/>
    <property type="match status" value="1"/>
</dbReference>
<proteinExistence type="predicted"/>
<dbReference type="InterPro" id="IPR050482">
    <property type="entry name" value="Sensor_HK_TwoCompSys"/>
</dbReference>
<protein>
    <recommendedName>
        <fullName evidence="2">histidine kinase</fullName>
        <ecNumber evidence="2">2.7.13.3</ecNumber>
    </recommendedName>
</protein>
<dbReference type="OrthoDB" id="9795828at2"/>
<evidence type="ECO:0000313" key="8">
    <source>
        <dbReference type="EMBL" id="CEG23523.1"/>
    </source>
</evidence>
<dbReference type="CDD" id="cd16917">
    <property type="entry name" value="HATPase_UhpB-NarQ-NarX-like"/>
    <property type="match status" value="1"/>
</dbReference>
<accession>A0A098EMM5</accession>
<dbReference type="GO" id="GO:0046983">
    <property type="term" value="F:protein dimerization activity"/>
    <property type="evidence" value="ECO:0007669"/>
    <property type="project" value="InterPro"/>
</dbReference>
<evidence type="ECO:0000256" key="5">
    <source>
        <dbReference type="ARBA" id="ARBA00023012"/>
    </source>
</evidence>